<dbReference type="SUPFAM" id="SSF109604">
    <property type="entry name" value="HD-domain/PDEase-like"/>
    <property type="match status" value="1"/>
</dbReference>
<dbReference type="InterPro" id="IPR003607">
    <property type="entry name" value="HD/PDEase_dom"/>
</dbReference>
<evidence type="ECO:0000259" key="1">
    <source>
        <dbReference type="PROSITE" id="PS51832"/>
    </source>
</evidence>
<reference evidence="2 3" key="1">
    <citation type="submission" date="2019-08" db="EMBL/GenBank/DDBJ databases">
        <title>Deep-cultivation of Planctomycetes and their phenomic and genomic characterization uncovers novel biology.</title>
        <authorList>
            <person name="Wiegand S."/>
            <person name="Jogler M."/>
            <person name="Boedeker C."/>
            <person name="Pinto D."/>
            <person name="Vollmers J."/>
            <person name="Rivas-Marin E."/>
            <person name="Kohn T."/>
            <person name="Peeters S.H."/>
            <person name="Heuer A."/>
            <person name="Rast P."/>
            <person name="Oberbeckmann S."/>
            <person name="Bunk B."/>
            <person name="Jeske O."/>
            <person name="Meyerdierks A."/>
            <person name="Storesund J.E."/>
            <person name="Kallscheuer N."/>
            <person name="Luecker S."/>
            <person name="Lage O.M."/>
            <person name="Pohl T."/>
            <person name="Merkel B.J."/>
            <person name="Hornburger P."/>
            <person name="Mueller R.-W."/>
            <person name="Bruemmer F."/>
            <person name="Labrenz M."/>
            <person name="Spormann A.M."/>
            <person name="Op Den Camp H."/>
            <person name="Overmann J."/>
            <person name="Amann R."/>
            <person name="Jetten M.S.M."/>
            <person name="Mascher T."/>
            <person name="Medema M.H."/>
            <person name="Devos D.P."/>
            <person name="Kaster A.-K."/>
            <person name="Ovreas L."/>
            <person name="Rohde M."/>
            <person name="Galperin M.Y."/>
            <person name="Jogler C."/>
        </authorList>
    </citation>
    <scope>NUCLEOTIDE SEQUENCE [LARGE SCALE GENOMIC DNA]</scope>
    <source>
        <strain evidence="2 3">LF1</strain>
    </source>
</reference>
<dbReference type="Gene3D" id="1.10.3210.10">
    <property type="entry name" value="Hypothetical protein af1432"/>
    <property type="match status" value="1"/>
</dbReference>
<gene>
    <name evidence="2" type="primary">rpfG_6</name>
    <name evidence="2" type="ORF">LF1_49960</name>
</gene>
<dbReference type="CDD" id="cd00077">
    <property type="entry name" value="HDc"/>
    <property type="match status" value="1"/>
</dbReference>
<dbReference type="EC" id="3.1.4.52" evidence="2"/>
<dbReference type="GO" id="GO:0071111">
    <property type="term" value="F:cyclic-guanylate-specific phosphodiesterase activity"/>
    <property type="evidence" value="ECO:0007669"/>
    <property type="project" value="UniProtKB-EC"/>
</dbReference>
<dbReference type="Pfam" id="PF13487">
    <property type="entry name" value="HD_5"/>
    <property type="match status" value="1"/>
</dbReference>
<comment type="caution">
    <text evidence="2">The sequence shown here is derived from an EMBL/GenBank/DDBJ whole genome shotgun (WGS) entry which is preliminary data.</text>
</comment>
<evidence type="ECO:0000313" key="3">
    <source>
        <dbReference type="Proteomes" id="UP000322699"/>
    </source>
</evidence>
<proteinExistence type="predicted"/>
<organism evidence="2 3">
    <name type="scientific">Rubripirellula obstinata</name>
    <dbReference type="NCBI Taxonomy" id="406547"/>
    <lineage>
        <taxon>Bacteria</taxon>
        <taxon>Pseudomonadati</taxon>
        <taxon>Planctomycetota</taxon>
        <taxon>Planctomycetia</taxon>
        <taxon>Pirellulales</taxon>
        <taxon>Pirellulaceae</taxon>
        <taxon>Rubripirellula</taxon>
    </lineage>
</organism>
<sequence length="427" mass="46524">MKCRRVELSKLKIGAVLTSAIVDPAQPRLKLLAAGVRIDEHVIERLVQRGIETVIVSERDLARLSAFVPQGRRTKVPPPPAYVRSTLQNDGSKEVDQLLLSADQSKAETFDLKADKAIAVQPDRRPGSPYADGLQSQWATECDNRIDVMVDFTEDSVRGSGASVSPLMDISSELVDRWVEDADALVALATSPYQSDYPSRHGVHLASLAIAIGAEMGLDQKALIDLGVGCLIHDVGMRSVGVGLFDTKDALTDGQLRRLADHPVKAIDIATRFGEKVSMVSRLVLYQIHERCDGSGYPRGYQAEQIHPLAKIAAVADAFVGMVSTRKHRLAIQGYRANVALLQEVKQKRFDANVVRCLLKATSLHPIGSAVQLNNDHVGRVIRSGGDDFVRPTIAMWKPSHGETDTSIVDLAQERQIQITQSLPAAA</sequence>
<name>A0A5B1CPW8_9BACT</name>
<accession>A0A5B1CPW8</accession>
<dbReference type="PANTHER" id="PTHR43155:SF2">
    <property type="entry name" value="CYCLIC DI-GMP PHOSPHODIESTERASE PA4108"/>
    <property type="match status" value="1"/>
</dbReference>
<dbReference type="OrthoDB" id="9759601at2"/>
<dbReference type="EMBL" id="VRLW01000001">
    <property type="protein sequence ID" value="KAA1262432.1"/>
    <property type="molecule type" value="Genomic_DNA"/>
</dbReference>
<feature type="domain" description="HD-GYP" evidence="1">
    <location>
        <begin position="176"/>
        <end position="374"/>
    </location>
</feature>
<keyword evidence="3" id="KW-1185">Reference proteome</keyword>
<dbReference type="InterPro" id="IPR037522">
    <property type="entry name" value="HD_GYP_dom"/>
</dbReference>
<evidence type="ECO:0000313" key="2">
    <source>
        <dbReference type="EMBL" id="KAA1262432.1"/>
    </source>
</evidence>
<keyword evidence="2" id="KW-0378">Hydrolase</keyword>
<dbReference type="PANTHER" id="PTHR43155">
    <property type="entry name" value="CYCLIC DI-GMP PHOSPHODIESTERASE PA4108-RELATED"/>
    <property type="match status" value="1"/>
</dbReference>
<dbReference type="PROSITE" id="PS51832">
    <property type="entry name" value="HD_GYP"/>
    <property type="match status" value="1"/>
</dbReference>
<dbReference type="AlphaFoldDB" id="A0A5B1CPW8"/>
<dbReference type="Proteomes" id="UP000322699">
    <property type="component" value="Unassembled WGS sequence"/>
</dbReference>
<protein>
    <submittedName>
        <fullName evidence="2">Cyclic di-GMP phosphodiesterase response regulator RpfG</fullName>
        <ecNumber evidence="2">3.1.4.52</ecNumber>
    </submittedName>
</protein>